<dbReference type="InterPro" id="IPR002156">
    <property type="entry name" value="RNaseH_domain"/>
</dbReference>
<accession>A0A7C5US85</accession>
<name>A0A7C5US85_UNCC3</name>
<organism evidence="2">
    <name type="scientific">candidate division CPR3 bacterium</name>
    <dbReference type="NCBI Taxonomy" id="2268181"/>
    <lineage>
        <taxon>Bacteria</taxon>
        <taxon>Bacteria division CPR3</taxon>
    </lineage>
</organism>
<comment type="caution">
    <text evidence="2">The sequence shown here is derived from an EMBL/GenBank/DDBJ whole genome shotgun (WGS) entry which is preliminary data.</text>
</comment>
<feature type="domain" description="RNase H type-1" evidence="1">
    <location>
        <begin position="6"/>
        <end position="116"/>
    </location>
</feature>
<dbReference type="InterPro" id="IPR036397">
    <property type="entry name" value="RNaseH_sf"/>
</dbReference>
<keyword evidence="2" id="KW-0548">Nucleotidyltransferase</keyword>
<dbReference type="GO" id="GO:0003676">
    <property type="term" value="F:nucleic acid binding"/>
    <property type="evidence" value="ECO:0007669"/>
    <property type="project" value="InterPro"/>
</dbReference>
<evidence type="ECO:0000313" key="2">
    <source>
        <dbReference type="EMBL" id="HHR91909.1"/>
    </source>
</evidence>
<protein>
    <submittedName>
        <fullName evidence="2">Reverse transcriptase-like protein</fullName>
    </submittedName>
</protein>
<keyword evidence="2" id="KW-0695">RNA-directed DNA polymerase</keyword>
<keyword evidence="2" id="KW-0808">Transferase</keyword>
<dbReference type="AlphaFoldDB" id="A0A7C5US85"/>
<dbReference type="SUPFAM" id="SSF53098">
    <property type="entry name" value="Ribonuclease H-like"/>
    <property type="match status" value="1"/>
</dbReference>
<gene>
    <name evidence="2" type="ORF">ENL96_00130</name>
</gene>
<proteinExistence type="predicted"/>
<sequence length="124" mass="14224">MEKAIHCDGGLVVNPFFFKVSHPRGRATAKINFSPTDRMILSLDSDDNTNNEAELFALLTAIIEAYKRGIKTIYSDSKLMVGIAMENYKVKEERLKLTASIIKRLVKEYQIEVKWCPREKLWAT</sequence>
<dbReference type="InterPro" id="IPR012337">
    <property type="entry name" value="RNaseH-like_sf"/>
</dbReference>
<dbReference type="Gene3D" id="3.30.420.10">
    <property type="entry name" value="Ribonuclease H-like superfamily/Ribonuclease H"/>
    <property type="match status" value="1"/>
</dbReference>
<dbReference type="Pfam" id="PF00075">
    <property type="entry name" value="RNase_H"/>
    <property type="match status" value="1"/>
</dbReference>
<evidence type="ECO:0000259" key="1">
    <source>
        <dbReference type="Pfam" id="PF00075"/>
    </source>
</evidence>
<reference evidence="2" key="1">
    <citation type="journal article" date="2020" name="mSystems">
        <title>Genome- and Community-Level Interaction Insights into Carbon Utilization and Element Cycling Functions of Hydrothermarchaeota in Hydrothermal Sediment.</title>
        <authorList>
            <person name="Zhou Z."/>
            <person name="Liu Y."/>
            <person name="Xu W."/>
            <person name="Pan J."/>
            <person name="Luo Z.H."/>
            <person name="Li M."/>
        </authorList>
    </citation>
    <scope>NUCLEOTIDE SEQUENCE [LARGE SCALE GENOMIC DNA]</scope>
    <source>
        <strain evidence="2">SpSt-1042</strain>
    </source>
</reference>
<dbReference type="GO" id="GO:0003964">
    <property type="term" value="F:RNA-directed DNA polymerase activity"/>
    <property type="evidence" value="ECO:0007669"/>
    <property type="project" value="UniProtKB-KW"/>
</dbReference>
<dbReference type="EMBL" id="DRVY01000006">
    <property type="protein sequence ID" value="HHR91909.1"/>
    <property type="molecule type" value="Genomic_DNA"/>
</dbReference>
<dbReference type="GO" id="GO:0004523">
    <property type="term" value="F:RNA-DNA hybrid ribonuclease activity"/>
    <property type="evidence" value="ECO:0007669"/>
    <property type="project" value="InterPro"/>
</dbReference>